<proteinExistence type="predicted"/>
<dbReference type="Pfam" id="PF18813">
    <property type="entry name" value="PBECR4"/>
    <property type="match status" value="1"/>
</dbReference>
<dbReference type="Proteomes" id="UP001595916">
    <property type="component" value="Unassembled WGS sequence"/>
</dbReference>
<name>A0ABV9QIY1_9FIRM</name>
<sequence length="213" mass="24582">MDKRQAIKIITECAEKYDRQLNNKNFLFLFGETKRPQYIETAFLSRNFMHLTGSGSVSVDSNRFYKLCLDKKLNEENISLYENGATPMKLSILPQLMDIPFNARMIGEFNKSGLVLHTDKLIGNTVATLGFVEDKGYYIPNTALKEDCRNLSSESPKRILAILSKSMTEERYQTITYLAKKLDFYNIKLPDEIEEKIDVLIPFVQSQKNQMKL</sequence>
<accession>A0ABV9QIY1</accession>
<protein>
    <submittedName>
        <fullName evidence="2">PBECR4 domain-containing protein</fullName>
    </submittedName>
</protein>
<keyword evidence="3" id="KW-1185">Reference proteome</keyword>
<comment type="caution">
    <text evidence="2">The sequence shown here is derived from an EMBL/GenBank/DDBJ whole genome shotgun (WGS) entry which is preliminary data.</text>
</comment>
<evidence type="ECO:0000313" key="3">
    <source>
        <dbReference type="Proteomes" id="UP001595916"/>
    </source>
</evidence>
<feature type="domain" description="Phage-Barnase-EndoU-ColicinE5/D-RelE like nuclease 4" evidence="1">
    <location>
        <begin position="9"/>
        <end position="181"/>
    </location>
</feature>
<dbReference type="RefSeq" id="WP_379787221.1">
    <property type="nucleotide sequence ID" value="NZ_JBHSHL010000005.1"/>
</dbReference>
<gene>
    <name evidence="2" type="ORF">ACFO4R_01580</name>
</gene>
<dbReference type="InterPro" id="IPR041420">
    <property type="entry name" value="PBECR4"/>
</dbReference>
<evidence type="ECO:0000313" key="2">
    <source>
        <dbReference type="EMBL" id="MFC4803763.1"/>
    </source>
</evidence>
<dbReference type="EMBL" id="JBHSHL010000005">
    <property type="protein sequence ID" value="MFC4803763.1"/>
    <property type="molecule type" value="Genomic_DNA"/>
</dbReference>
<evidence type="ECO:0000259" key="1">
    <source>
        <dbReference type="Pfam" id="PF18813"/>
    </source>
</evidence>
<reference evidence="3" key="1">
    <citation type="journal article" date="2019" name="Int. J. Syst. Evol. Microbiol.">
        <title>The Global Catalogue of Microorganisms (GCM) 10K type strain sequencing project: providing services to taxonomists for standard genome sequencing and annotation.</title>
        <authorList>
            <consortium name="The Broad Institute Genomics Platform"/>
            <consortium name="The Broad Institute Genome Sequencing Center for Infectious Disease"/>
            <person name="Wu L."/>
            <person name="Ma J."/>
        </authorList>
    </citation>
    <scope>NUCLEOTIDE SEQUENCE [LARGE SCALE GENOMIC DNA]</scope>
    <source>
        <strain evidence="3">CCUG 46385</strain>
    </source>
</reference>
<organism evidence="2 3">
    <name type="scientific">Filifactor villosus</name>
    <dbReference type="NCBI Taxonomy" id="29374"/>
    <lineage>
        <taxon>Bacteria</taxon>
        <taxon>Bacillati</taxon>
        <taxon>Bacillota</taxon>
        <taxon>Clostridia</taxon>
        <taxon>Peptostreptococcales</taxon>
        <taxon>Filifactoraceae</taxon>
        <taxon>Filifactor</taxon>
    </lineage>
</organism>